<comment type="similarity">
    <text evidence="4">Belongs to the BPG-independent phosphoglycerate mutase family. A-PGAM subfamily.</text>
</comment>
<dbReference type="Gene3D" id="3.40.720.10">
    <property type="entry name" value="Alkaline Phosphatase, subunit A"/>
    <property type="match status" value="1"/>
</dbReference>
<evidence type="ECO:0000256" key="5">
    <source>
        <dbReference type="ARBA" id="ARBA00012026"/>
    </source>
</evidence>
<gene>
    <name evidence="9" type="ORF">CUJ83_14110</name>
</gene>
<dbReference type="Proteomes" id="UP001320159">
    <property type="component" value="Unassembled WGS sequence"/>
</dbReference>
<dbReference type="GO" id="GO:0046872">
    <property type="term" value="F:metal ion binding"/>
    <property type="evidence" value="ECO:0007669"/>
    <property type="project" value="InterPro"/>
</dbReference>
<dbReference type="InterPro" id="IPR004456">
    <property type="entry name" value="Pglycerate_mutase_ApgM"/>
</dbReference>
<comment type="caution">
    <text evidence="9">The sequence shown here is derived from an EMBL/GenBank/DDBJ whole genome shotgun (WGS) entry which is preliminary data.</text>
</comment>
<comment type="function">
    <text evidence="2">Catalyzes the interconversion of 2-phosphoglycerate and 3-phosphoglycerate.</text>
</comment>
<keyword evidence="10" id="KW-1185">Reference proteome</keyword>
<name>A0AAP2RF13_9EURY</name>
<dbReference type="NCBIfam" id="NF003242">
    <property type="entry name" value="PRK04200.1"/>
    <property type="match status" value="1"/>
</dbReference>
<dbReference type="InterPro" id="IPR042253">
    <property type="entry name" value="Pglycerate_mutase_ApgM_sf"/>
</dbReference>
<feature type="domain" description="Metalloenzyme" evidence="8">
    <location>
        <begin position="1"/>
        <end position="371"/>
    </location>
</feature>
<dbReference type="EC" id="5.4.2.12" evidence="5"/>
<dbReference type="SUPFAM" id="SSF53649">
    <property type="entry name" value="Alkaline phosphatase-like"/>
    <property type="match status" value="1"/>
</dbReference>
<evidence type="ECO:0000256" key="3">
    <source>
        <dbReference type="ARBA" id="ARBA00004798"/>
    </source>
</evidence>
<dbReference type="NCBIfam" id="TIGR02535">
    <property type="entry name" value="hyp_Hser_kinase"/>
    <property type="match status" value="1"/>
</dbReference>
<evidence type="ECO:0000256" key="2">
    <source>
        <dbReference type="ARBA" id="ARBA00002315"/>
    </source>
</evidence>
<keyword evidence="7" id="KW-0413">Isomerase</keyword>
<dbReference type="NCBIfam" id="TIGR00306">
    <property type="entry name" value="apgM"/>
    <property type="match status" value="1"/>
</dbReference>
<evidence type="ECO:0000259" key="8">
    <source>
        <dbReference type="Pfam" id="PF01676"/>
    </source>
</evidence>
<dbReference type="AlphaFoldDB" id="A0AAP2RF13"/>
<dbReference type="Pfam" id="PF01676">
    <property type="entry name" value="Metalloenzyme"/>
    <property type="match status" value="1"/>
</dbReference>
<proteinExistence type="inferred from homology"/>
<dbReference type="Gene3D" id="3.30.70.2130">
    <property type="entry name" value="Metalloenzyme domain"/>
    <property type="match status" value="1"/>
</dbReference>
<dbReference type="GO" id="GO:0006096">
    <property type="term" value="P:glycolytic process"/>
    <property type="evidence" value="ECO:0007669"/>
    <property type="project" value="UniProtKB-KW"/>
</dbReference>
<evidence type="ECO:0000256" key="1">
    <source>
        <dbReference type="ARBA" id="ARBA00000370"/>
    </source>
</evidence>
<evidence type="ECO:0000256" key="6">
    <source>
        <dbReference type="ARBA" id="ARBA00023152"/>
    </source>
</evidence>
<evidence type="ECO:0000313" key="10">
    <source>
        <dbReference type="Proteomes" id="UP001320159"/>
    </source>
</evidence>
<dbReference type="Pfam" id="PF10143">
    <property type="entry name" value="PhosphMutase"/>
    <property type="match status" value="1"/>
</dbReference>
<dbReference type="PANTHER" id="PTHR31209">
    <property type="entry name" value="COFACTOR-INDEPENDENT PHOSPHOGLYCERATE MUTASE"/>
    <property type="match status" value="1"/>
</dbReference>
<dbReference type="PIRSF" id="PIRSF006392">
    <property type="entry name" value="IPGAM_arch"/>
    <property type="match status" value="1"/>
</dbReference>
<evidence type="ECO:0000256" key="4">
    <source>
        <dbReference type="ARBA" id="ARBA00005524"/>
    </source>
</evidence>
<evidence type="ECO:0000256" key="7">
    <source>
        <dbReference type="ARBA" id="ARBA00023235"/>
    </source>
</evidence>
<protein>
    <recommendedName>
        <fullName evidence="5">phosphoglycerate mutase (2,3-diphosphoglycerate-independent)</fullName>
        <ecNumber evidence="5">5.4.2.12</ecNumber>
    </recommendedName>
</protein>
<dbReference type="InterPro" id="IPR017850">
    <property type="entry name" value="Alkaline_phosphatase_core_sf"/>
</dbReference>
<evidence type="ECO:0000313" key="9">
    <source>
        <dbReference type="EMBL" id="MCD1296133.1"/>
    </source>
</evidence>
<reference evidence="9 10" key="1">
    <citation type="submission" date="2017-11" db="EMBL/GenBank/DDBJ databases">
        <title>Isolation and Characterization of Family Methanocellaceae Species from Potential Methane Hydrate Area Offshore Southwestern Taiwan.</title>
        <authorList>
            <person name="Zhang W.-L."/>
            <person name="Chen W.-C."/>
            <person name="Lai M.-C."/>
            <person name="Chen S.-C."/>
        </authorList>
    </citation>
    <scope>NUCLEOTIDE SEQUENCE [LARGE SCALE GENOMIC DNA]</scope>
    <source>
        <strain evidence="9 10">CWC-04</strain>
    </source>
</reference>
<keyword evidence="6" id="KW-0324">Glycolysis</keyword>
<organism evidence="9 10">
    <name type="scientific">Methanooceanicella nereidis</name>
    <dbReference type="NCBI Taxonomy" id="2052831"/>
    <lineage>
        <taxon>Archaea</taxon>
        <taxon>Methanobacteriati</taxon>
        <taxon>Methanobacteriota</taxon>
        <taxon>Stenosarchaea group</taxon>
        <taxon>Methanomicrobia</taxon>
        <taxon>Methanocellales</taxon>
        <taxon>Methanocellaceae</taxon>
        <taxon>Methanooceanicella</taxon>
    </lineage>
</organism>
<comment type="catalytic activity">
    <reaction evidence="1">
        <text>(2R)-2-phosphoglycerate = (2R)-3-phosphoglycerate</text>
        <dbReference type="Rhea" id="RHEA:15901"/>
        <dbReference type="ChEBI" id="CHEBI:58272"/>
        <dbReference type="ChEBI" id="CHEBI:58289"/>
        <dbReference type="EC" id="5.4.2.12"/>
    </reaction>
</comment>
<sequence length="396" mass="43879">MKYAVILGDGMSDYPIKELGDKTPLTYANTPNMDHLADHALHYGLAHTTLQDLPAGSDVANLSVLGYDPEKYYTGRGPLEAGSMGVKLKQDDIAFRCNLITIENENISDYSAGHITSEEAAVLMKYLDENLGDERVRFYPGISYRHLLVINKFTPDTLCTPPHDVLGQPVADNLPEGEGSEEIIELIKKSRNLLKDHPVNKKRIAAGKNPANSIWPWGQGKTPSMPSFREKYNINGSVISAVDLIKGLGVFSGLEVINVPGATGYLDTDYEAKARYALESLKSKDFVFIHVEAADEASHEGKLKEKIMAIEDLDKKVVGTMLEGMKAFGEFKLMVLPDHPTPLSIKTHARDPVPYVIYYSGHNNENNISYDEMSMKKGLLIKEGYRLMDLFIKGSL</sequence>
<dbReference type="RefSeq" id="WP_230743044.1">
    <property type="nucleotide sequence ID" value="NZ_PGCK01000014.1"/>
</dbReference>
<dbReference type="InterPro" id="IPR023665">
    <property type="entry name" value="ApgAM_prokaryotes"/>
</dbReference>
<dbReference type="EMBL" id="PGCK01000014">
    <property type="protein sequence ID" value="MCD1296133.1"/>
    <property type="molecule type" value="Genomic_DNA"/>
</dbReference>
<dbReference type="CDD" id="cd16011">
    <property type="entry name" value="iPGM_like"/>
    <property type="match status" value="1"/>
</dbReference>
<accession>A0AAP2RF13</accession>
<dbReference type="InterPro" id="IPR006124">
    <property type="entry name" value="Metalloenzyme"/>
</dbReference>
<comment type="pathway">
    <text evidence="3">Carbohydrate degradation; glycolysis; pyruvate from D-glyceraldehyde 3-phosphate: step 3/5.</text>
</comment>
<dbReference type="PANTHER" id="PTHR31209:SF4">
    <property type="entry name" value="2,3-BISPHOSPHOGLYCERATE-INDEPENDENT PHOSPHOGLYCERATE MUTASE"/>
    <property type="match status" value="1"/>
</dbReference>
<dbReference type="GO" id="GO:0004619">
    <property type="term" value="F:phosphoglycerate mutase activity"/>
    <property type="evidence" value="ECO:0007669"/>
    <property type="project" value="UniProtKB-EC"/>
</dbReference>